<feature type="domain" description="Ketosynthase family 3 (KS3)" evidence="4">
    <location>
        <begin position="1"/>
        <end position="391"/>
    </location>
</feature>
<dbReference type="Gene3D" id="3.40.47.10">
    <property type="match status" value="1"/>
</dbReference>
<dbReference type="InterPro" id="IPR016039">
    <property type="entry name" value="Thiolase-like"/>
</dbReference>
<gene>
    <name evidence="5" type="ORF">SAMN05444484_11525</name>
</gene>
<evidence type="ECO:0000256" key="2">
    <source>
        <dbReference type="ARBA" id="ARBA00022679"/>
    </source>
</evidence>
<sequence length="393" mass="42747">MNITITGMGIISSLGKNLEENRNNLFSGSTFISKPEYLQTNNNHFSIGEVKYSDKSLQEMSGEDHKGLSRSSYLSIVAAKEAIKNAGFDIDSYTGKIALISGSTVGGMRETEMLYKTYFQNDTEENYLENHEGASITEDLADILKINLNISVNTACSSSLNTIMCGARMIRNGLCDIAIVGGSDALSKFTLNGFNSLLLLDKEICKPFDRDRKGINLGEAAGYLILESESSAKNRNKTPIAKIAGYGNANDAHHPSASSEEVNGLQLSMKKALKEAGLDPSEIDFINAHGTGTRNNDSTEIASMKKVFGDIPQFSSTKSLTGHCLAAAGVVESIFSIISLQENRPVFNYNFKNPIEDTLPYMGEIFNKEIRHIMNNSIAMGGFCSTLIFSKVS</sequence>
<dbReference type="RefSeq" id="WP_068845827.1">
    <property type="nucleotide sequence ID" value="NZ_FRBT01000015.1"/>
</dbReference>
<accession>A0A1M7MY16</accession>
<dbReference type="GO" id="GO:0005829">
    <property type="term" value="C:cytosol"/>
    <property type="evidence" value="ECO:0007669"/>
    <property type="project" value="TreeGrafter"/>
</dbReference>
<evidence type="ECO:0000313" key="5">
    <source>
        <dbReference type="EMBL" id="SHM95542.1"/>
    </source>
</evidence>
<dbReference type="PANTHER" id="PTHR11712">
    <property type="entry name" value="POLYKETIDE SYNTHASE-RELATED"/>
    <property type="match status" value="1"/>
</dbReference>
<dbReference type="InterPro" id="IPR000794">
    <property type="entry name" value="Beta-ketoacyl_synthase"/>
</dbReference>
<evidence type="ECO:0000313" key="6">
    <source>
        <dbReference type="Proteomes" id="UP000184028"/>
    </source>
</evidence>
<dbReference type="InterPro" id="IPR020841">
    <property type="entry name" value="PKS_Beta-ketoAc_synthase_dom"/>
</dbReference>
<evidence type="ECO:0000256" key="3">
    <source>
        <dbReference type="RuleBase" id="RU003694"/>
    </source>
</evidence>
<protein>
    <submittedName>
        <fullName evidence="5">3-oxoacyl-(Acyl-carrier-protein) synthase</fullName>
    </submittedName>
</protein>
<name>A0A1M7MY16_9FLAO</name>
<comment type="similarity">
    <text evidence="1 3">Belongs to the thiolase-like superfamily. Beta-ketoacyl-ACP synthases family.</text>
</comment>
<dbReference type="InterPro" id="IPR014031">
    <property type="entry name" value="Ketoacyl_synth_C"/>
</dbReference>
<organism evidence="5 6">
    <name type="scientific">Flavobacterium chilense</name>
    <dbReference type="NCBI Taxonomy" id="946677"/>
    <lineage>
        <taxon>Bacteria</taxon>
        <taxon>Pseudomonadati</taxon>
        <taxon>Bacteroidota</taxon>
        <taxon>Flavobacteriia</taxon>
        <taxon>Flavobacteriales</taxon>
        <taxon>Flavobacteriaceae</taxon>
        <taxon>Flavobacterium</taxon>
    </lineage>
</organism>
<dbReference type="CDD" id="cd00834">
    <property type="entry name" value="KAS_I_II"/>
    <property type="match status" value="1"/>
</dbReference>
<dbReference type="Pfam" id="PF00109">
    <property type="entry name" value="ketoacyl-synt"/>
    <property type="match status" value="1"/>
</dbReference>
<dbReference type="GO" id="GO:0004315">
    <property type="term" value="F:3-oxoacyl-[acyl-carrier-protein] synthase activity"/>
    <property type="evidence" value="ECO:0007669"/>
    <property type="project" value="TreeGrafter"/>
</dbReference>
<reference evidence="6" key="1">
    <citation type="submission" date="2016-11" db="EMBL/GenBank/DDBJ databases">
        <authorList>
            <person name="Varghese N."/>
            <person name="Submissions S."/>
        </authorList>
    </citation>
    <scope>NUCLEOTIDE SEQUENCE [LARGE SCALE GENOMIC DNA]</scope>
    <source>
        <strain evidence="6">DSM 24724</strain>
    </source>
</reference>
<dbReference type="PANTHER" id="PTHR11712:SF320">
    <property type="entry name" value="BETA-KETOACYL SYNTHASE"/>
    <property type="match status" value="1"/>
</dbReference>
<dbReference type="InterPro" id="IPR014030">
    <property type="entry name" value="Ketoacyl_synth_N"/>
</dbReference>
<dbReference type="OrthoDB" id="1141849at2"/>
<dbReference type="EMBL" id="FRBT01000015">
    <property type="protein sequence ID" value="SHM95542.1"/>
    <property type="molecule type" value="Genomic_DNA"/>
</dbReference>
<dbReference type="GO" id="GO:0006633">
    <property type="term" value="P:fatty acid biosynthetic process"/>
    <property type="evidence" value="ECO:0007669"/>
    <property type="project" value="TreeGrafter"/>
</dbReference>
<dbReference type="SMART" id="SM00825">
    <property type="entry name" value="PKS_KS"/>
    <property type="match status" value="1"/>
</dbReference>
<dbReference type="SUPFAM" id="SSF53901">
    <property type="entry name" value="Thiolase-like"/>
    <property type="match status" value="1"/>
</dbReference>
<dbReference type="AlphaFoldDB" id="A0A1M7MY16"/>
<keyword evidence="2 3" id="KW-0808">Transferase</keyword>
<keyword evidence="6" id="KW-1185">Reference proteome</keyword>
<dbReference type="Pfam" id="PF02801">
    <property type="entry name" value="Ketoacyl-synt_C"/>
    <property type="match status" value="1"/>
</dbReference>
<dbReference type="STRING" id="946677.SAMN05444484_11525"/>
<evidence type="ECO:0000259" key="4">
    <source>
        <dbReference type="PROSITE" id="PS52004"/>
    </source>
</evidence>
<evidence type="ECO:0000256" key="1">
    <source>
        <dbReference type="ARBA" id="ARBA00008467"/>
    </source>
</evidence>
<proteinExistence type="inferred from homology"/>
<dbReference type="PROSITE" id="PS52004">
    <property type="entry name" value="KS3_2"/>
    <property type="match status" value="1"/>
</dbReference>
<dbReference type="Proteomes" id="UP000184028">
    <property type="component" value="Unassembled WGS sequence"/>
</dbReference>